<proteinExistence type="predicted"/>
<dbReference type="AlphaFoldDB" id="A0A2S6IKP4"/>
<reference evidence="3 4" key="1">
    <citation type="submission" date="2018-02" db="EMBL/GenBank/DDBJ databases">
        <title>Genomic Encyclopedia of Archaeal and Bacterial Type Strains, Phase II (KMG-II): from individual species to whole genera.</title>
        <authorList>
            <person name="Goeker M."/>
        </authorList>
    </citation>
    <scope>NUCLEOTIDE SEQUENCE [LARGE SCALE GENOMIC DNA]</scope>
    <source>
        <strain evidence="3 4">DSM 22857</strain>
    </source>
</reference>
<dbReference type="InterPro" id="IPR025117">
    <property type="entry name" value="DUF4037"/>
</dbReference>
<dbReference type="Proteomes" id="UP000239485">
    <property type="component" value="Unassembled WGS sequence"/>
</dbReference>
<accession>A0A2S6IKP4</accession>
<dbReference type="Pfam" id="PF13228">
    <property type="entry name" value="DUF4037"/>
    <property type="match status" value="1"/>
</dbReference>
<feature type="domain" description="DUF4037" evidence="2">
    <location>
        <begin position="158"/>
        <end position="256"/>
    </location>
</feature>
<comment type="caution">
    <text evidence="3">The sequence shown here is derived from an EMBL/GenBank/DDBJ whole genome shotgun (WGS) entry which is preliminary data.</text>
</comment>
<evidence type="ECO:0000313" key="4">
    <source>
        <dbReference type="Proteomes" id="UP000239485"/>
    </source>
</evidence>
<dbReference type="EMBL" id="PTJD01000007">
    <property type="protein sequence ID" value="PPK94720.1"/>
    <property type="molecule type" value="Genomic_DNA"/>
</dbReference>
<evidence type="ECO:0000256" key="1">
    <source>
        <dbReference type="SAM" id="MobiDB-lite"/>
    </source>
</evidence>
<feature type="compositionally biased region" description="Low complexity" evidence="1">
    <location>
        <begin position="7"/>
        <end position="24"/>
    </location>
</feature>
<keyword evidence="4" id="KW-1185">Reference proteome</keyword>
<name>A0A2S6IKP4_9ACTN</name>
<protein>
    <submittedName>
        <fullName evidence="3">Uncharacterized protein DUF4037</fullName>
    </submittedName>
</protein>
<sequence length="397" mass="42812">MGAGGTRRVSSPAAAAPAGSVGRVQEPTPTSRAPGQPFTPGLELAAGFAREVVSPLLADVPHASALLGWGSDVLGYDTPRSTDHGWGPRLQVFVAAGDVERAAALVEAGLPQRYRGREVRFGWDGMRPRSQVEVTTWPGWLERQIGFADPQAMSWRDWLLVPQQRLLEVVAGAVFADPGGEVARARAALAWFPDDVHRWLLACQWRRLAQEEPFVQRTAEVGDELGSAVVAARLVREAMRLALLLAGRYAPYFKWLGTAFGRLEHADGLDGHLRRAVRAVDAGGREEALCAAYEALARRQNATSLAEELDPRVRGFHERPARVLDADRFAAACREAVTEPALRALPLLGSVDQVADSTDLFGSPAACLRLRALYRDGADERARDGVGVEAAVEGVGP</sequence>
<evidence type="ECO:0000259" key="2">
    <source>
        <dbReference type="Pfam" id="PF13228"/>
    </source>
</evidence>
<evidence type="ECO:0000313" key="3">
    <source>
        <dbReference type="EMBL" id="PPK94720.1"/>
    </source>
</evidence>
<gene>
    <name evidence="3" type="ORF">CLV92_107223</name>
</gene>
<feature type="region of interest" description="Disordered" evidence="1">
    <location>
        <begin position="1"/>
        <end position="39"/>
    </location>
</feature>
<organism evidence="3 4">
    <name type="scientific">Kineococcus xinjiangensis</name>
    <dbReference type="NCBI Taxonomy" id="512762"/>
    <lineage>
        <taxon>Bacteria</taxon>
        <taxon>Bacillati</taxon>
        <taxon>Actinomycetota</taxon>
        <taxon>Actinomycetes</taxon>
        <taxon>Kineosporiales</taxon>
        <taxon>Kineosporiaceae</taxon>
        <taxon>Kineococcus</taxon>
    </lineage>
</organism>